<dbReference type="EMBL" id="JBBXMP010000056">
    <property type="protein sequence ID" value="KAL0064850.1"/>
    <property type="molecule type" value="Genomic_DNA"/>
</dbReference>
<dbReference type="Gene3D" id="3.40.50.720">
    <property type="entry name" value="NAD(P)-binding Rossmann-like Domain"/>
    <property type="match status" value="1"/>
</dbReference>
<proteinExistence type="inferred from homology"/>
<keyword evidence="2" id="KW-0521">NADP</keyword>
<gene>
    <name evidence="4" type="ORF">AAF712_008247</name>
</gene>
<name>A0ABR2ZU98_9AGAR</name>
<reference evidence="4 5" key="1">
    <citation type="submission" date="2024-05" db="EMBL/GenBank/DDBJ databases">
        <title>A draft genome resource for the thread blight pathogen Marasmius tenuissimus strain MS-2.</title>
        <authorList>
            <person name="Yulfo-Soto G.E."/>
            <person name="Baruah I.K."/>
            <person name="Amoako-Attah I."/>
            <person name="Bukari Y."/>
            <person name="Meinhardt L.W."/>
            <person name="Bailey B.A."/>
            <person name="Cohen S.P."/>
        </authorList>
    </citation>
    <scope>NUCLEOTIDE SEQUENCE [LARGE SCALE GENOMIC DNA]</scope>
    <source>
        <strain evidence="4 5">MS-2</strain>
    </source>
</reference>
<evidence type="ECO:0000313" key="4">
    <source>
        <dbReference type="EMBL" id="KAL0064850.1"/>
    </source>
</evidence>
<evidence type="ECO:0000256" key="2">
    <source>
        <dbReference type="ARBA" id="ARBA00022857"/>
    </source>
</evidence>
<dbReference type="InterPro" id="IPR052178">
    <property type="entry name" value="Sec_Metab_Biosynth_SDR"/>
</dbReference>
<keyword evidence="5" id="KW-1185">Reference proteome</keyword>
<dbReference type="SUPFAM" id="SSF51735">
    <property type="entry name" value="NAD(P)-binding Rossmann-fold domains"/>
    <property type="match status" value="1"/>
</dbReference>
<comment type="caution">
    <text evidence="4">The sequence shown here is derived from an EMBL/GenBank/DDBJ whole genome shotgun (WGS) entry which is preliminary data.</text>
</comment>
<dbReference type="CDD" id="cd05233">
    <property type="entry name" value="SDR_c"/>
    <property type="match status" value="1"/>
</dbReference>
<dbReference type="Pfam" id="PF00106">
    <property type="entry name" value="adh_short"/>
    <property type="match status" value="1"/>
</dbReference>
<comment type="similarity">
    <text evidence="1">Belongs to the short-chain dehydrogenases/reductases (SDR) family.</text>
</comment>
<organism evidence="4 5">
    <name type="scientific">Marasmius tenuissimus</name>
    <dbReference type="NCBI Taxonomy" id="585030"/>
    <lineage>
        <taxon>Eukaryota</taxon>
        <taxon>Fungi</taxon>
        <taxon>Dikarya</taxon>
        <taxon>Basidiomycota</taxon>
        <taxon>Agaricomycotina</taxon>
        <taxon>Agaricomycetes</taxon>
        <taxon>Agaricomycetidae</taxon>
        <taxon>Agaricales</taxon>
        <taxon>Marasmiineae</taxon>
        <taxon>Marasmiaceae</taxon>
        <taxon>Marasmius</taxon>
    </lineage>
</organism>
<evidence type="ECO:0000313" key="5">
    <source>
        <dbReference type="Proteomes" id="UP001437256"/>
    </source>
</evidence>
<dbReference type="Proteomes" id="UP001437256">
    <property type="component" value="Unassembled WGS sequence"/>
</dbReference>
<dbReference type="PANTHER" id="PTHR43618">
    <property type="entry name" value="7-ALPHA-HYDROXYSTEROID DEHYDROGENASE"/>
    <property type="match status" value="1"/>
</dbReference>
<dbReference type="InterPro" id="IPR002347">
    <property type="entry name" value="SDR_fam"/>
</dbReference>
<sequence length="704" mass="78625">MTVAPSENHENGMHSLKAASLGNLRGRVALVTGGATGIGEIIARTYAVNGARVYICGRRLDMLKKCALQHPNLIPLVMDVTCKESMAEAARVVEEAEGKLDILVNSAGIPGPISPFMVNKSSPENATLGESLFQMHNFETWHQVLDTNFAAIFFVTTKFLKLLEKGAKCRGERETSVVINIGSACSMSKLSLDMIPYGSLKAGLDHLTTILATEFARNELPVRVNGISPGLFPSEMAEIAGIDLEEFGRPTIQFSCESRTSEENWKVRDPLTILAKHSILSKSMHPRLPIALTHIKSRKALFRYTGLLAVCLFILGYHHFVRREQASQSFLEHQDLPLAPLLSSSETVYVISLGHRYDRRVDMEVLREALAIPQWTYVAATDAGEEIIERIMKNIRMLREWVVGEVHKSMDNNGGLDEKPVDPLAAKIRLPFRWPHNPGPGQNPQRLSQYSSLLDEIVNTNLYRDTNKLPTSQNPLACANGDFTLIPYTPTLGRHMIVSPARVACWHSHLKAIRNIAMNPQTNDITIILEDDIDMEMDIRQRLSPIWALLPADWDMVFLGHCWSDEAKYPPLQPPSNLSCTSPECRLQARNTSSMNSMHPSRAPQCTHAYALSPNGARKVYDHLSYPPFAYSRAIDQAFSWLVRSGRVKAFSVVPAVVVQRLPSQSGWLSWISSLGRPPRESDIWNRRSKWRDGLINGVFGTVR</sequence>
<protein>
    <recommendedName>
        <fullName evidence="6">Glycosyltransferase family 25 protein</fullName>
    </recommendedName>
</protein>
<dbReference type="PRINTS" id="PR00081">
    <property type="entry name" value="GDHRDH"/>
</dbReference>
<accession>A0ABR2ZU98</accession>
<evidence type="ECO:0008006" key="6">
    <source>
        <dbReference type="Google" id="ProtNLM"/>
    </source>
</evidence>
<keyword evidence="3" id="KW-0560">Oxidoreductase</keyword>
<evidence type="ECO:0000256" key="3">
    <source>
        <dbReference type="ARBA" id="ARBA00023002"/>
    </source>
</evidence>
<dbReference type="InterPro" id="IPR036291">
    <property type="entry name" value="NAD(P)-bd_dom_sf"/>
</dbReference>
<dbReference type="PANTHER" id="PTHR43618:SF4">
    <property type="entry name" value="SHORT CHAIN DEHYDROGENASE_REDUCTASE FAMILY (AFU_ORTHOLOGUE AFUA_7G04540)"/>
    <property type="match status" value="1"/>
</dbReference>
<dbReference type="PRINTS" id="PR00080">
    <property type="entry name" value="SDRFAMILY"/>
</dbReference>
<evidence type="ECO:0000256" key="1">
    <source>
        <dbReference type="ARBA" id="ARBA00006484"/>
    </source>
</evidence>